<dbReference type="InterPro" id="IPR002347">
    <property type="entry name" value="SDR_fam"/>
</dbReference>
<sequence>MSRLQGKVILITGVTGMVGRNSALALAKEGATIILLGREKKKNLIDDLYDQIVAEGGAEPAILYMDFAKCSNEDFYALYETLETEFGKLDGIIHTAANLGNLTPLAHTNPEKWLLSINTTLNTPFYLTQALLPLLNKADQFGSVIFFDHAEVASGNEAYWGSYAVAKAGLSTLMKLFATEFEAQGKLQFNSIDPVRLNSAMRYSVSPSGSRDAKNIQDVTKIIINLNDSEKPFITGQTFTL</sequence>
<keyword evidence="4" id="KW-1185">Reference proteome</keyword>
<dbReference type="RefSeq" id="WP_077925100.1">
    <property type="nucleotide sequence ID" value="NZ_BAABKE010000003.1"/>
</dbReference>
<evidence type="ECO:0000313" key="3">
    <source>
        <dbReference type="EMBL" id="GAA5098420.1"/>
    </source>
</evidence>
<keyword evidence="2" id="KW-0560">Oxidoreductase</keyword>
<evidence type="ECO:0000256" key="1">
    <source>
        <dbReference type="ARBA" id="ARBA00006484"/>
    </source>
</evidence>
<dbReference type="PRINTS" id="PR00081">
    <property type="entry name" value="GDHRDH"/>
</dbReference>
<dbReference type="PROSITE" id="PS00061">
    <property type="entry name" value="ADH_SHORT"/>
    <property type="match status" value="1"/>
</dbReference>
<comment type="caution">
    <text evidence="3">The sequence shown here is derived from an EMBL/GenBank/DDBJ whole genome shotgun (WGS) entry which is preliminary data.</text>
</comment>
<dbReference type="Pfam" id="PF13561">
    <property type="entry name" value="adh_short_C2"/>
    <property type="match status" value="1"/>
</dbReference>
<name>A0ABP9MLE4_9GAMM</name>
<proteinExistence type="inferred from homology"/>
<accession>A0ABP9MLE4</accession>
<dbReference type="EMBL" id="BAABKE010000003">
    <property type="protein sequence ID" value="GAA5098420.1"/>
    <property type="molecule type" value="Genomic_DNA"/>
</dbReference>
<reference evidence="4" key="1">
    <citation type="journal article" date="2019" name="Int. J. Syst. Evol. Microbiol.">
        <title>The Global Catalogue of Microorganisms (GCM) 10K type strain sequencing project: providing services to taxonomists for standard genome sequencing and annotation.</title>
        <authorList>
            <consortium name="The Broad Institute Genomics Platform"/>
            <consortium name="The Broad Institute Genome Sequencing Center for Infectious Disease"/>
            <person name="Wu L."/>
            <person name="Ma J."/>
        </authorList>
    </citation>
    <scope>NUCLEOTIDE SEQUENCE [LARGE SCALE GENOMIC DNA]</scope>
    <source>
        <strain evidence="4">JCM 18424</strain>
    </source>
</reference>
<organism evidence="3 4">
    <name type="scientific">Wohlfahrtiimonas larvae</name>
    <dbReference type="NCBI Taxonomy" id="1157986"/>
    <lineage>
        <taxon>Bacteria</taxon>
        <taxon>Pseudomonadati</taxon>
        <taxon>Pseudomonadota</taxon>
        <taxon>Gammaproteobacteria</taxon>
        <taxon>Cardiobacteriales</taxon>
        <taxon>Ignatzschineriaceae</taxon>
        <taxon>Wohlfahrtiimonas</taxon>
    </lineage>
</organism>
<dbReference type="Gene3D" id="3.40.50.720">
    <property type="entry name" value="NAD(P)-binding Rossmann-like Domain"/>
    <property type="match status" value="1"/>
</dbReference>
<dbReference type="PANTHER" id="PTHR42901">
    <property type="entry name" value="ALCOHOL DEHYDROGENASE"/>
    <property type="match status" value="1"/>
</dbReference>
<protein>
    <submittedName>
        <fullName evidence="3">YciK family oxidoreductase</fullName>
    </submittedName>
</protein>
<dbReference type="InterPro" id="IPR020904">
    <property type="entry name" value="Sc_DH/Rdtase_CS"/>
</dbReference>
<dbReference type="PANTHER" id="PTHR42901:SF1">
    <property type="entry name" value="ALCOHOL DEHYDROGENASE"/>
    <property type="match status" value="1"/>
</dbReference>
<dbReference type="Proteomes" id="UP001500631">
    <property type="component" value="Unassembled WGS sequence"/>
</dbReference>
<gene>
    <name evidence="3" type="ORF">GCM10023338_10900</name>
</gene>
<comment type="similarity">
    <text evidence="1">Belongs to the short-chain dehydrogenases/reductases (SDR) family.</text>
</comment>
<dbReference type="SUPFAM" id="SSF51735">
    <property type="entry name" value="NAD(P)-binding Rossmann-fold domains"/>
    <property type="match status" value="1"/>
</dbReference>
<evidence type="ECO:0000256" key="2">
    <source>
        <dbReference type="ARBA" id="ARBA00023002"/>
    </source>
</evidence>
<evidence type="ECO:0000313" key="4">
    <source>
        <dbReference type="Proteomes" id="UP001500631"/>
    </source>
</evidence>
<dbReference type="InterPro" id="IPR036291">
    <property type="entry name" value="NAD(P)-bd_dom_sf"/>
</dbReference>